<evidence type="ECO:0000313" key="4">
    <source>
        <dbReference type="Proteomes" id="UP000026915"/>
    </source>
</evidence>
<evidence type="ECO:0000256" key="1">
    <source>
        <dbReference type="SAM" id="Phobius"/>
    </source>
</evidence>
<feature type="transmembrane region" description="Helical" evidence="1">
    <location>
        <begin position="60"/>
        <end position="83"/>
    </location>
</feature>
<reference evidence="3 4" key="1">
    <citation type="journal article" date="2013" name="Genome Biol.">
        <title>The genome sequence of the most widely cultivated cacao type and its use to identify candidate genes regulating pod color.</title>
        <authorList>
            <person name="Motamayor J.C."/>
            <person name="Mockaitis K."/>
            <person name="Schmutz J."/>
            <person name="Haiminen N."/>
            <person name="Iii D.L."/>
            <person name="Cornejo O."/>
            <person name="Findley S.D."/>
            <person name="Zheng P."/>
            <person name="Utro F."/>
            <person name="Royaert S."/>
            <person name="Saski C."/>
            <person name="Jenkins J."/>
            <person name="Podicheti R."/>
            <person name="Zhao M."/>
            <person name="Scheffler B.E."/>
            <person name="Stack J.C."/>
            <person name="Feltus F.A."/>
            <person name="Mustiga G.M."/>
            <person name="Amores F."/>
            <person name="Phillips W."/>
            <person name="Marelli J.P."/>
            <person name="May G.D."/>
            <person name="Shapiro H."/>
            <person name="Ma J."/>
            <person name="Bustamante C.D."/>
            <person name="Schnell R.J."/>
            <person name="Main D."/>
            <person name="Gilbert D."/>
            <person name="Parida L."/>
            <person name="Kuhn D.N."/>
        </authorList>
    </citation>
    <scope>NUCLEOTIDE SEQUENCE [LARGE SCALE GENOMIC DNA]</scope>
    <source>
        <strain evidence="4">cv. Matina 1-6</strain>
    </source>
</reference>
<dbReference type="Proteomes" id="UP000026915">
    <property type="component" value="Chromosome 5"/>
</dbReference>
<dbReference type="Gramene" id="EOY10382">
    <property type="protein sequence ID" value="EOY10382"/>
    <property type="gene ID" value="TCM_025751"/>
</dbReference>
<gene>
    <name evidence="3" type="ORF">TCM_025751</name>
</gene>
<feature type="signal peptide" evidence="2">
    <location>
        <begin position="1"/>
        <end position="18"/>
    </location>
</feature>
<organism evidence="3 4">
    <name type="scientific">Theobroma cacao</name>
    <name type="common">Cacao</name>
    <name type="synonym">Cocoa</name>
    <dbReference type="NCBI Taxonomy" id="3641"/>
    <lineage>
        <taxon>Eukaryota</taxon>
        <taxon>Viridiplantae</taxon>
        <taxon>Streptophyta</taxon>
        <taxon>Embryophyta</taxon>
        <taxon>Tracheophyta</taxon>
        <taxon>Spermatophyta</taxon>
        <taxon>Magnoliopsida</taxon>
        <taxon>eudicotyledons</taxon>
        <taxon>Gunneridae</taxon>
        <taxon>Pentapetalae</taxon>
        <taxon>rosids</taxon>
        <taxon>malvids</taxon>
        <taxon>Malvales</taxon>
        <taxon>Malvaceae</taxon>
        <taxon>Byttnerioideae</taxon>
        <taxon>Theobroma</taxon>
    </lineage>
</organism>
<keyword evidence="1" id="KW-0472">Membrane</keyword>
<proteinExistence type="predicted"/>
<sequence length="91" mass="10578">MSCQLYLIQLLLWIRSQLWKFKKQTWREGSEDEEGRGRKGVSSTVTFFTSTADTPRLDVVLLKLVYCLCNTALAYVVFHVTLLKHYLSVSF</sequence>
<evidence type="ECO:0000313" key="3">
    <source>
        <dbReference type="EMBL" id="EOY10382.1"/>
    </source>
</evidence>
<accession>A0A061F118</accession>
<dbReference type="EMBL" id="CM001883">
    <property type="protein sequence ID" value="EOY10382.1"/>
    <property type="molecule type" value="Genomic_DNA"/>
</dbReference>
<dbReference type="InParanoid" id="A0A061F118"/>
<dbReference type="HOGENOM" id="CLU_2431416_0_0_1"/>
<evidence type="ECO:0000256" key="2">
    <source>
        <dbReference type="SAM" id="SignalP"/>
    </source>
</evidence>
<keyword evidence="1" id="KW-1133">Transmembrane helix</keyword>
<name>A0A061F118_THECC</name>
<protein>
    <submittedName>
        <fullName evidence="3">Uncharacterized protein</fullName>
    </submittedName>
</protein>
<keyword evidence="1" id="KW-0812">Transmembrane</keyword>
<dbReference type="AlphaFoldDB" id="A0A061F118"/>
<feature type="chain" id="PRO_5001601562" evidence="2">
    <location>
        <begin position="19"/>
        <end position="91"/>
    </location>
</feature>
<keyword evidence="4" id="KW-1185">Reference proteome</keyword>
<keyword evidence="2" id="KW-0732">Signal</keyword>